<dbReference type="GeneID" id="58089727"/>
<evidence type="ECO:0000313" key="1">
    <source>
        <dbReference type="EMBL" id="QEX38893.1"/>
    </source>
</evidence>
<dbReference type="Proteomes" id="UP000293637">
    <property type="component" value="Unassembled WGS sequence"/>
</dbReference>
<dbReference type="OMA" id="YEAININ"/>
<dbReference type="RefSeq" id="WP_002478173.1">
    <property type="nucleotide sequence ID" value="NZ_AP021848.1"/>
</dbReference>
<reference evidence="2 3" key="1">
    <citation type="journal article" date="2019" name="Sci. Transl. Med.">
        <title>Quorum sensing between bacterial species on the skin protects against epidermal injury in atopic dermatitis.</title>
        <authorList>
            <person name="Williams M.R."/>
        </authorList>
    </citation>
    <scope>NUCLEOTIDE SEQUENCE [LARGE SCALE GENOMIC DNA]</scope>
    <source>
        <strain evidence="2 3">E7</strain>
    </source>
</reference>
<name>A0A292DFU1_STALU</name>
<reference evidence="1 4" key="2">
    <citation type="submission" date="2019-07" db="EMBL/GenBank/DDBJ databases">
        <title>Comparative genome analysis of staphylococcus lugdunensis shows clonal complex-dependent diversity of the putative virulence factor, ess/type vii locus.</title>
        <authorList>
            <person name="Lebeurre J."/>
            <person name="Dahyot S."/>
            <person name="Diene S."/>
            <person name="Paulay A."/>
            <person name="Aubourg M."/>
            <person name="Argemi X."/>
            <person name="Giard J.-C."/>
            <person name="Tournier I."/>
            <person name="Francois P."/>
            <person name="Pestel-Caron M."/>
        </authorList>
    </citation>
    <scope>NUCLEOTIDE SEQUENCE [LARGE SCALE GENOMIC DNA]</scope>
    <source>
        <strain evidence="1 4">SL13</strain>
    </source>
</reference>
<evidence type="ECO:0000313" key="2">
    <source>
        <dbReference type="EMBL" id="TBW72224.1"/>
    </source>
</evidence>
<evidence type="ECO:0000313" key="4">
    <source>
        <dbReference type="Proteomes" id="UP000325462"/>
    </source>
</evidence>
<dbReference type="EMBL" id="SCHB01000004">
    <property type="protein sequence ID" value="TBW72224.1"/>
    <property type="molecule type" value="Genomic_DNA"/>
</dbReference>
<proteinExistence type="predicted"/>
<dbReference type="Proteomes" id="UP000325462">
    <property type="component" value="Chromosome"/>
</dbReference>
<sequence>METTISKLNKQIDVRLKGISDYEPIHINQKLGSLLDKYDIPEQAKLACLTIDTSMRHLDGITDNNLSKHSILIGDLLSAHFYTLLADLNEPAFQLSMSKAIITVNEIKSSLHQQTLSEEEVTDAIIKIEAIFPQITISYFSEEIDIANIYKYLFEDIETYYPSYLKMYSKEKAKIDIQKINQSFIEKK</sequence>
<organism evidence="2 3">
    <name type="scientific">Staphylococcus lugdunensis</name>
    <dbReference type="NCBI Taxonomy" id="28035"/>
    <lineage>
        <taxon>Bacteria</taxon>
        <taxon>Bacillati</taxon>
        <taxon>Bacillota</taxon>
        <taxon>Bacilli</taxon>
        <taxon>Bacillales</taxon>
        <taxon>Staphylococcaceae</taxon>
        <taxon>Staphylococcus</taxon>
    </lineage>
</organism>
<evidence type="ECO:0000313" key="3">
    <source>
        <dbReference type="Proteomes" id="UP000293637"/>
    </source>
</evidence>
<dbReference type="EMBL" id="CP041722">
    <property type="protein sequence ID" value="QEX38893.1"/>
    <property type="molecule type" value="Genomic_DNA"/>
</dbReference>
<dbReference type="AlphaFoldDB" id="A0A292DFU1"/>
<keyword evidence="4" id="KW-1185">Reference proteome</keyword>
<dbReference type="Gene3D" id="1.20.120.1450">
    <property type="match status" value="1"/>
</dbReference>
<accession>A0A292DFU1</accession>
<gene>
    <name evidence="2" type="ORF">EQ812_08075</name>
    <name evidence="1" type="ORF">FO454_08360</name>
</gene>
<protein>
    <submittedName>
        <fullName evidence="2">Heptaprenyl pyrophosphate synthase subunit A</fullName>
    </submittedName>
</protein>